<evidence type="ECO:0000313" key="1">
    <source>
        <dbReference type="EMBL" id="KAK4213137.1"/>
    </source>
</evidence>
<proteinExistence type="predicted"/>
<keyword evidence="2" id="KW-1185">Reference proteome</keyword>
<comment type="caution">
    <text evidence="1">The sequence shown here is derived from an EMBL/GenBank/DDBJ whole genome shotgun (WGS) entry which is preliminary data.</text>
</comment>
<reference evidence="1" key="2">
    <citation type="submission" date="2023-05" db="EMBL/GenBank/DDBJ databases">
        <authorList>
            <consortium name="Lawrence Berkeley National Laboratory"/>
            <person name="Steindorff A."/>
            <person name="Hensen N."/>
            <person name="Bonometti L."/>
            <person name="Westerberg I."/>
            <person name="Brannstrom I.O."/>
            <person name="Guillou S."/>
            <person name="Cros-Aarteil S."/>
            <person name="Calhoun S."/>
            <person name="Haridas S."/>
            <person name="Kuo A."/>
            <person name="Mondo S."/>
            <person name="Pangilinan J."/>
            <person name="Riley R."/>
            <person name="Labutti K."/>
            <person name="Andreopoulos B."/>
            <person name="Lipzen A."/>
            <person name="Chen C."/>
            <person name="Yanf M."/>
            <person name="Daum C."/>
            <person name="Ng V."/>
            <person name="Clum A."/>
            <person name="Ohm R."/>
            <person name="Martin F."/>
            <person name="Silar P."/>
            <person name="Natvig D."/>
            <person name="Lalanne C."/>
            <person name="Gautier V."/>
            <person name="Ament-Velasquez S.L."/>
            <person name="Kruys A."/>
            <person name="Hutchinson M.I."/>
            <person name="Powell A.J."/>
            <person name="Barry K."/>
            <person name="Miller A.N."/>
            <person name="Grigoriev I.V."/>
            <person name="Debuchy R."/>
            <person name="Gladieux P."/>
            <person name="Thoren M.H."/>
            <person name="Johannesson H."/>
        </authorList>
    </citation>
    <scope>NUCLEOTIDE SEQUENCE</scope>
    <source>
        <strain evidence="1">PSN293</strain>
    </source>
</reference>
<dbReference type="Proteomes" id="UP001301769">
    <property type="component" value="Unassembled WGS sequence"/>
</dbReference>
<dbReference type="AlphaFoldDB" id="A0AAN6YAP1"/>
<accession>A0AAN6YAP1</accession>
<dbReference type="EMBL" id="MU858114">
    <property type="protein sequence ID" value="KAK4213137.1"/>
    <property type="molecule type" value="Genomic_DNA"/>
</dbReference>
<gene>
    <name evidence="1" type="ORF">QBC37DRAFT_374353</name>
</gene>
<evidence type="ECO:0000313" key="2">
    <source>
        <dbReference type="Proteomes" id="UP001301769"/>
    </source>
</evidence>
<protein>
    <submittedName>
        <fullName evidence="1">Uncharacterized protein</fullName>
    </submittedName>
</protein>
<organism evidence="1 2">
    <name type="scientific">Rhypophila decipiens</name>
    <dbReference type="NCBI Taxonomy" id="261697"/>
    <lineage>
        <taxon>Eukaryota</taxon>
        <taxon>Fungi</taxon>
        <taxon>Dikarya</taxon>
        <taxon>Ascomycota</taxon>
        <taxon>Pezizomycotina</taxon>
        <taxon>Sordariomycetes</taxon>
        <taxon>Sordariomycetidae</taxon>
        <taxon>Sordariales</taxon>
        <taxon>Naviculisporaceae</taxon>
        <taxon>Rhypophila</taxon>
    </lineage>
</organism>
<reference evidence="1" key="1">
    <citation type="journal article" date="2023" name="Mol. Phylogenet. Evol.">
        <title>Genome-scale phylogeny and comparative genomics of the fungal order Sordariales.</title>
        <authorList>
            <person name="Hensen N."/>
            <person name="Bonometti L."/>
            <person name="Westerberg I."/>
            <person name="Brannstrom I.O."/>
            <person name="Guillou S."/>
            <person name="Cros-Aarteil S."/>
            <person name="Calhoun S."/>
            <person name="Haridas S."/>
            <person name="Kuo A."/>
            <person name="Mondo S."/>
            <person name="Pangilinan J."/>
            <person name="Riley R."/>
            <person name="LaButti K."/>
            <person name="Andreopoulos B."/>
            <person name="Lipzen A."/>
            <person name="Chen C."/>
            <person name="Yan M."/>
            <person name="Daum C."/>
            <person name="Ng V."/>
            <person name="Clum A."/>
            <person name="Steindorff A."/>
            <person name="Ohm R.A."/>
            <person name="Martin F."/>
            <person name="Silar P."/>
            <person name="Natvig D.O."/>
            <person name="Lalanne C."/>
            <person name="Gautier V."/>
            <person name="Ament-Velasquez S.L."/>
            <person name="Kruys A."/>
            <person name="Hutchinson M.I."/>
            <person name="Powell A.J."/>
            <person name="Barry K."/>
            <person name="Miller A.N."/>
            <person name="Grigoriev I.V."/>
            <person name="Debuchy R."/>
            <person name="Gladieux P."/>
            <person name="Hiltunen Thoren M."/>
            <person name="Johannesson H."/>
        </authorList>
    </citation>
    <scope>NUCLEOTIDE SEQUENCE</scope>
    <source>
        <strain evidence="1">PSN293</strain>
    </source>
</reference>
<sequence>MAYKPATPETDQLCSLPETVVRHSSWSDSFGCFIDISERTSPWKFGAQWSRECYCGFATPTVLAPASKASVASSGDDNELCGAGICLNVYQFNKVPITTWSSSSVSSTMISSPATPTLEEFVPQVQCDMPRGGDHGQKCGNILLPTTTVVIAPNAETA</sequence>
<name>A0AAN6YAP1_9PEZI</name>